<keyword evidence="15" id="KW-1185">Reference proteome</keyword>
<keyword evidence="10" id="KW-0395">Inflammatory response</keyword>
<accession>A0AAE0PXC8</accession>
<dbReference type="GO" id="GO:0010628">
    <property type="term" value="P:positive regulation of gene expression"/>
    <property type="evidence" value="ECO:0007669"/>
    <property type="project" value="TreeGrafter"/>
</dbReference>
<dbReference type="GO" id="GO:0019221">
    <property type="term" value="P:cytokine-mediated signaling pathway"/>
    <property type="evidence" value="ECO:0007669"/>
    <property type="project" value="TreeGrafter"/>
</dbReference>
<dbReference type="GO" id="GO:0005125">
    <property type="term" value="F:cytokine activity"/>
    <property type="evidence" value="ECO:0007669"/>
    <property type="project" value="UniProtKB-KW"/>
</dbReference>
<reference evidence="14" key="1">
    <citation type="submission" date="2023-06" db="EMBL/GenBank/DDBJ databases">
        <title>Male Hemibagrus guttatus genome.</title>
        <authorList>
            <person name="Bian C."/>
        </authorList>
    </citation>
    <scope>NUCLEOTIDE SEQUENCE</scope>
    <source>
        <strain evidence="14">Male_cb2023</strain>
        <tissue evidence="14">Muscle</tissue>
    </source>
</reference>
<dbReference type="Gene3D" id="2.80.10.50">
    <property type="match status" value="1"/>
</dbReference>
<dbReference type="AlphaFoldDB" id="A0AAE0PXC8"/>
<dbReference type="GO" id="GO:0006955">
    <property type="term" value="P:immune response"/>
    <property type="evidence" value="ECO:0007669"/>
    <property type="project" value="InterPro"/>
</dbReference>
<dbReference type="Proteomes" id="UP001274896">
    <property type="component" value="Unassembled WGS sequence"/>
</dbReference>
<dbReference type="GO" id="GO:0042119">
    <property type="term" value="P:neutrophil activation"/>
    <property type="evidence" value="ECO:0007669"/>
    <property type="project" value="TreeGrafter"/>
</dbReference>
<dbReference type="GO" id="GO:0005829">
    <property type="term" value="C:cytosol"/>
    <property type="evidence" value="ECO:0007669"/>
    <property type="project" value="UniProtKB-SubCell"/>
</dbReference>
<evidence type="ECO:0000256" key="9">
    <source>
        <dbReference type="ARBA" id="ARBA00022620"/>
    </source>
</evidence>
<dbReference type="GO" id="GO:0071222">
    <property type="term" value="P:cellular response to lipopolysaccharide"/>
    <property type="evidence" value="ECO:0007669"/>
    <property type="project" value="TreeGrafter"/>
</dbReference>
<evidence type="ECO:0000256" key="13">
    <source>
        <dbReference type="SAM" id="SignalP"/>
    </source>
</evidence>
<comment type="subcellular location">
    <subcellularLocation>
        <location evidence="2">Cytoplasm</location>
        <location evidence="2">Cytosol</location>
    </subcellularLocation>
    <subcellularLocation>
        <location evidence="1">Lysosome</location>
    </subcellularLocation>
    <subcellularLocation>
        <location evidence="3">Secreted</location>
        <location evidence="3">Extracellular exosome</location>
    </subcellularLocation>
</comment>
<evidence type="ECO:0000256" key="5">
    <source>
        <dbReference type="ARBA" id="ARBA00014702"/>
    </source>
</evidence>
<keyword evidence="9" id="KW-0666">Pyrogen</keyword>
<comment type="caution">
    <text evidence="14">The sequence shown here is derived from an EMBL/GenBank/DDBJ whole genome shotgun (WGS) entry which is preliminary data.</text>
</comment>
<dbReference type="GO" id="GO:1901222">
    <property type="term" value="P:regulation of non-canonical NF-kappaB signal transduction"/>
    <property type="evidence" value="ECO:0007669"/>
    <property type="project" value="TreeGrafter"/>
</dbReference>
<evidence type="ECO:0000256" key="8">
    <source>
        <dbReference type="ARBA" id="ARBA00022525"/>
    </source>
</evidence>
<dbReference type="GO" id="GO:0005615">
    <property type="term" value="C:extracellular space"/>
    <property type="evidence" value="ECO:0007669"/>
    <property type="project" value="UniProtKB-KW"/>
</dbReference>
<evidence type="ECO:0000256" key="1">
    <source>
        <dbReference type="ARBA" id="ARBA00004371"/>
    </source>
</evidence>
<evidence type="ECO:0000313" key="15">
    <source>
        <dbReference type="Proteomes" id="UP001274896"/>
    </source>
</evidence>
<dbReference type="SUPFAM" id="SSF50353">
    <property type="entry name" value="Cytokine"/>
    <property type="match status" value="1"/>
</dbReference>
<keyword evidence="7" id="KW-0202">Cytokine</keyword>
<evidence type="ECO:0000256" key="10">
    <source>
        <dbReference type="ARBA" id="ARBA00023198"/>
    </source>
</evidence>
<evidence type="ECO:0000256" key="6">
    <source>
        <dbReference type="ARBA" id="ARBA00022490"/>
    </source>
</evidence>
<evidence type="ECO:0000256" key="4">
    <source>
        <dbReference type="ARBA" id="ARBA00010448"/>
    </source>
</evidence>
<dbReference type="GO" id="GO:0001660">
    <property type="term" value="P:fever generation"/>
    <property type="evidence" value="ECO:0007669"/>
    <property type="project" value="UniProtKB-KW"/>
</dbReference>
<dbReference type="GO" id="GO:0005764">
    <property type="term" value="C:lysosome"/>
    <property type="evidence" value="ECO:0007669"/>
    <property type="project" value="UniProtKB-SubCell"/>
</dbReference>
<evidence type="ECO:0000256" key="3">
    <source>
        <dbReference type="ARBA" id="ARBA00004550"/>
    </source>
</evidence>
<dbReference type="GO" id="GO:0051781">
    <property type="term" value="P:positive regulation of cell division"/>
    <property type="evidence" value="ECO:0007669"/>
    <property type="project" value="UniProtKB-KW"/>
</dbReference>
<proteinExistence type="inferred from homology"/>
<feature type="signal peptide" evidence="13">
    <location>
        <begin position="1"/>
        <end position="20"/>
    </location>
</feature>
<dbReference type="PANTHER" id="PTHR10078">
    <property type="entry name" value="INTERLEUKIN-1 FAMILY MEMBER"/>
    <property type="match status" value="1"/>
</dbReference>
<protein>
    <recommendedName>
        <fullName evidence="5">Interleukin-1 beta</fullName>
    </recommendedName>
</protein>
<evidence type="ECO:0000313" key="14">
    <source>
        <dbReference type="EMBL" id="KAK3509886.1"/>
    </source>
</evidence>
<dbReference type="EMBL" id="JAUCMX010000026">
    <property type="protein sequence ID" value="KAK3509886.1"/>
    <property type="molecule type" value="Genomic_DNA"/>
</dbReference>
<evidence type="ECO:0000256" key="7">
    <source>
        <dbReference type="ARBA" id="ARBA00022514"/>
    </source>
</evidence>
<gene>
    <name evidence="14" type="ORF">QTP70_018500</name>
</gene>
<keyword evidence="8" id="KW-0964">Secreted</keyword>
<dbReference type="Pfam" id="PF00340">
    <property type="entry name" value="IL1"/>
    <property type="match status" value="1"/>
</dbReference>
<evidence type="ECO:0000256" key="11">
    <source>
        <dbReference type="ARBA" id="ARBA00023228"/>
    </source>
</evidence>
<keyword evidence="13" id="KW-0732">Signal</keyword>
<dbReference type="PANTHER" id="PTHR10078:SF30">
    <property type="entry name" value="INTERLEUKIN-1 BETA"/>
    <property type="match status" value="1"/>
</dbReference>
<sequence length="250" mass="28382">MLPLLVRRLSLLSLPATTHESNMEQTIDTQYALMRHNKIENISLCILGMIEKNSAIESEVSDCKSICKLGESVIDGAHHELRGIGAFKKDKECQVLIQSLQNTTISPENIRPKRRGACMHNSTSDITIYYYQTNMMEDLGRGVPVVLNISGTEKFLKCTLISEKAVLSIECSEKERLAFITKNDPDTWPYVFYLSGTKDDCRRFESAECRGWFIHTESDSVCMAEQKDKDKDSEKYSFLIMRSSNATKSK</sequence>
<dbReference type="GO" id="GO:0048246">
    <property type="term" value="P:macrophage chemotaxis"/>
    <property type="evidence" value="ECO:0007669"/>
    <property type="project" value="TreeGrafter"/>
</dbReference>
<dbReference type="CDD" id="cd00100">
    <property type="entry name" value="beta-trefoil_IL1"/>
    <property type="match status" value="1"/>
</dbReference>
<dbReference type="InterPro" id="IPR008996">
    <property type="entry name" value="IL1/FGF"/>
</dbReference>
<organism evidence="14 15">
    <name type="scientific">Hemibagrus guttatus</name>
    <dbReference type="NCBI Taxonomy" id="175788"/>
    <lineage>
        <taxon>Eukaryota</taxon>
        <taxon>Metazoa</taxon>
        <taxon>Chordata</taxon>
        <taxon>Craniata</taxon>
        <taxon>Vertebrata</taxon>
        <taxon>Euteleostomi</taxon>
        <taxon>Actinopterygii</taxon>
        <taxon>Neopterygii</taxon>
        <taxon>Teleostei</taxon>
        <taxon>Ostariophysi</taxon>
        <taxon>Siluriformes</taxon>
        <taxon>Bagridae</taxon>
        <taxon>Hemibagrus</taxon>
    </lineage>
</organism>
<keyword evidence="12" id="KW-0497">Mitogen</keyword>
<keyword evidence="11" id="KW-0458">Lysosome</keyword>
<evidence type="ECO:0000256" key="12">
    <source>
        <dbReference type="ARBA" id="ARBA00023246"/>
    </source>
</evidence>
<evidence type="ECO:0000256" key="2">
    <source>
        <dbReference type="ARBA" id="ARBA00004514"/>
    </source>
</evidence>
<dbReference type="InterPro" id="IPR000975">
    <property type="entry name" value="IL-1_fam"/>
</dbReference>
<feature type="chain" id="PRO_5042038200" description="Interleukin-1 beta" evidence="13">
    <location>
        <begin position="21"/>
        <end position="250"/>
    </location>
</feature>
<comment type="similarity">
    <text evidence="4">Belongs to the IL-1 family.</text>
</comment>
<name>A0AAE0PXC8_9TELE</name>
<keyword evidence="6" id="KW-0963">Cytoplasm</keyword>